<evidence type="ECO:0000313" key="2">
    <source>
        <dbReference type="Proteomes" id="UP000245647"/>
    </source>
</evidence>
<protein>
    <submittedName>
        <fullName evidence="1">Transcriptional regulator</fullName>
    </submittedName>
</protein>
<sequence length="135" mass="14962">MNNVRFATSLHILTLLTYMKDELLSSEFIAGSININPAVVRKEISNLRNNGLIESKEGKGGGSRLAKPASEIRIADIYKAVKPASVLGKSNTPNPACPIGKDINQHIDNLYQDTENFLLKKLENMTLEKFTKKFS</sequence>
<dbReference type="Proteomes" id="UP000245647">
    <property type="component" value="Unassembled WGS sequence"/>
</dbReference>
<proteinExistence type="predicted"/>
<dbReference type="InterPro" id="IPR036388">
    <property type="entry name" value="WH-like_DNA-bd_sf"/>
</dbReference>
<dbReference type="InterPro" id="IPR036390">
    <property type="entry name" value="WH_DNA-bd_sf"/>
</dbReference>
<gene>
    <name evidence="1" type="ORF">DDR33_00715</name>
</gene>
<dbReference type="PANTHER" id="PTHR33221">
    <property type="entry name" value="WINGED HELIX-TURN-HELIX TRANSCRIPTIONAL REGULATOR, RRF2 FAMILY"/>
    <property type="match status" value="1"/>
</dbReference>
<dbReference type="EMBL" id="QEAS01000001">
    <property type="protein sequence ID" value="PWG82424.1"/>
    <property type="molecule type" value="Genomic_DNA"/>
</dbReference>
<accession>A0A2U2PM98</accession>
<dbReference type="PROSITE" id="PS51197">
    <property type="entry name" value="HTH_RRF2_2"/>
    <property type="match status" value="1"/>
</dbReference>
<name>A0A2U2PM98_9SPHI</name>
<dbReference type="Gene3D" id="1.10.10.10">
    <property type="entry name" value="Winged helix-like DNA-binding domain superfamily/Winged helix DNA-binding domain"/>
    <property type="match status" value="1"/>
</dbReference>
<dbReference type="AlphaFoldDB" id="A0A2U2PM98"/>
<keyword evidence="2" id="KW-1185">Reference proteome</keyword>
<reference evidence="1 2" key="1">
    <citation type="submission" date="2018-04" db="EMBL/GenBank/DDBJ databases">
        <title>Pedobacter chongqingensis sp. nov., isolated from a rottenly hemp rope.</title>
        <authorList>
            <person name="Cai Y."/>
        </authorList>
    </citation>
    <scope>NUCLEOTIDE SEQUENCE [LARGE SCALE GENOMIC DNA]</scope>
    <source>
        <strain evidence="1 2">FJ4-8</strain>
    </source>
</reference>
<evidence type="ECO:0000313" key="1">
    <source>
        <dbReference type="EMBL" id="PWG82424.1"/>
    </source>
</evidence>
<organism evidence="1 2">
    <name type="scientific">Pararcticibacter amylolyticus</name>
    <dbReference type="NCBI Taxonomy" id="2173175"/>
    <lineage>
        <taxon>Bacteria</taxon>
        <taxon>Pseudomonadati</taxon>
        <taxon>Bacteroidota</taxon>
        <taxon>Sphingobacteriia</taxon>
        <taxon>Sphingobacteriales</taxon>
        <taxon>Sphingobacteriaceae</taxon>
        <taxon>Pararcticibacter</taxon>
    </lineage>
</organism>
<dbReference type="Pfam" id="PF02082">
    <property type="entry name" value="Rrf2"/>
    <property type="match status" value="1"/>
</dbReference>
<comment type="caution">
    <text evidence="1">The sequence shown here is derived from an EMBL/GenBank/DDBJ whole genome shotgun (WGS) entry which is preliminary data.</text>
</comment>
<dbReference type="InterPro" id="IPR000944">
    <property type="entry name" value="Tscrpt_reg_Rrf2"/>
</dbReference>
<dbReference type="OrthoDB" id="213028at2"/>
<dbReference type="PANTHER" id="PTHR33221:SF15">
    <property type="entry name" value="HTH-TYPE TRANSCRIPTIONAL REGULATOR YWGB-RELATED"/>
    <property type="match status" value="1"/>
</dbReference>
<dbReference type="GO" id="GO:0003700">
    <property type="term" value="F:DNA-binding transcription factor activity"/>
    <property type="evidence" value="ECO:0007669"/>
    <property type="project" value="TreeGrafter"/>
</dbReference>
<dbReference type="RefSeq" id="WP_109413843.1">
    <property type="nucleotide sequence ID" value="NZ_QEAS01000001.1"/>
</dbReference>
<dbReference type="GO" id="GO:0005829">
    <property type="term" value="C:cytosol"/>
    <property type="evidence" value="ECO:0007669"/>
    <property type="project" value="TreeGrafter"/>
</dbReference>
<dbReference type="SUPFAM" id="SSF46785">
    <property type="entry name" value="Winged helix' DNA-binding domain"/>
    <property type="match status" value="1"/>
</dbReference>